<protein>
    <submittedName>
        <fullName evidence="10">Tyrosine 3-monooxygenase</fullName>
    </submittedName>
</protein>
<keyword evidence="11" id="KW-1185">Reference proteome</keyword>
<feature type="region of interest" description="Disordered" evidence="8">
    <location>
        <begin position="166"/>
        <end position="196"/>
    </location>
</feature>
<evidence type="ECO:0000256" key="7">
    <source>
        <dbReference type="PIRSR" id="PIRSR601273-2"/>
    </source>
</evidence>
<keyword evidence="3 7" id="KW-0479">Metal-binding</keyword>
<name>A0A226CXM8_FOLCA</name>
<accession>A0A226CXM8</accession>
<dbReference type="PANTHER" id="PTHR11473">
    <property type="entry name" value="AROMATIC AMINO ACID HYDROXYLASE"/>
    <property type="match status" value="1"/>
</dbReference>
<evidence type="ECO:0000256" key="3">
    <source>
        <dbReference type="ARBA" id="ARBA00022723"/>
    </source>
</evidence>
<dbReference type="EMBL" id="LNIX01000048">
    <property type="protein sequence ID" value="OXA38082.1"/>
    <property type="molecule type" value="Genomic_DNA"/>
</dbReference>
<dbReference type="InterPro" id="IPR019774">
    <property type="entry name" value="Aromatic-AA_hydroxylase_C"/>
</dbReference>
<dbReference type="AlphaFoldDB" id="A0A226CXM8"/>
<evidence type="ECO:0000256" key="1">
    <source>
        <dbReference type="ARBA" id="ARBA00001954"/>
    </source>
</evidence>
<dbReference type="Proteomes" id="UP000198287">
    <property type="component" value="Unassembled WGS sequence"/>
</dbReference>
<dbReference type="GO" id="GO:0030424">
    <property type="term" value="C:axon"/>
    <property type="evidence" value="ECO:0007669"/>
    <property type="project" value="TreeGrafter"/>
</dbReference>
<evidence type="ECO:0000256" key="8">
    <source>
        <dbReference type="SAM" id="MobiDB-lite"/>
    </source>
</evidence>
<dbReference type="Pfam" id="PF00351">
    <property type="entry name" value="Biopterin_H"/>
    <property type="match status" value="1"/>
</dbReference>
<keyword evidence="4" id="KW-0560">Oxidoreductase</keyword>
<dbReference type="InterPro" id="IPR018301">
    <property type="entry name" value="ArAA_hydroxylase_Fe/CU_BS"/>
</dbReference>
<gene>
    <name evidence="10" type="ORF">Fcan01_27136</name>
</gene>
<feature type="binding site" evidence="7">
    <location>
        <position position="576"/>
    </location>
    <ligand>
        <name>Fe cation</name>
        <dbReference type="ChEBI" id="CHEBI:24875"/>
    </ligand>
</feature>
<keyword evidence="6 10" id="KW-0503">Monooxygenase</keyword>
<evidence type="ECO:0000313" key="10">
    <source>
        <dbReference type="EMBL" id="OXA38082.1"/>
    </source>
</evidence>
<dbReference type="GO" id="GO:0005737">
    <property type="term" value="C:cytoplasm"/>
    <property type="evidence" value="ECO:0007669"/>
    <property type="project" value="TreeGrafter"/>
</dbReference>
<feature type="binding site" evidence="7">
    <location>
        <position position="616"/>
    </location>
    <ligand>
        <name>Fe cation</name>
        <dbReference type="ChEBI" id="CHEBI:24875"/>
    </ligand>
</feature>
<dbReference type="OrthoDB" id="983542at2759"/>
<evidence type="ECO:0000256" key="2">
    <source>
        <dbReference type="ARBA" id="ARBA00009712"/>
    </source>
</evidence>
<dbReference type="Gene3D" id="1.10.800.10">
    <property type="entry name" value="Aromatic amino acid hydroxylase"/>
    <property type="match status" value="1"/>
</dbReference>
<dbReference type="SUPFAM" id="SSF56534">
    <property type="entry name" value="Aromatic aminoacid monoxygenases, catalytic and oligomerization domains"/>
    <property type="match status" value="1"/>
</dbReference>
<organism evidence="10 11">
    <name type="scientific">Folsomia candida</name>
    <name type="common">Springtail</name>
    <dbReference type="NCBI Taxonomy" id="158441"/>
    <lineage>
        <taxon>Eukaryota</taxon>
        <taxon>Metazoa</taxon>
        <taxon>Ecdysozoa</taxon>
        <taxon>Arthropoda</taxon>
        <taxon>Hexapoda</taxon>
        <taxon>Collembola</taxon>
        <taxon>Entomobryomorpha</taxon>
        <taxon>Isotomoidea</taxon>
        <taxon>Isotomidae</taxon>
        <taxon>Proisotominae</taxon>
        <taxon>Folsomia</taxon>
    </lineage>
</organism>
<dbReference type="GO" id="GO:0043204">
    <property type="term" value="C:perikaryon"/>
    <property type="evidence" value="ECO:0007669"/>
    <property type="project" value="TreeGrafter"/>
</dbReference>
<dbReference type="PROSITE" id="PS51410">
    <property type="entry name" value="BH4_AAA_HYDROXYL_2"/>
    <property type="match status" value="1"/>
</dbReference>
<dbReference type="PANTHER" id="PTHR11473:SF15">
    <property type="entry name" value="TYROSINE 3-MONOOXYGENASE"/>
    <property type="match status" value="1"/>
</dbReference>
<feature type="domain" description="Biopterin-dependent aromatic amino acid hydroxylase family profile" evidence="9">
    <location>
        <begin position="392"/>
        <end position="739"/>
    </location>
</feature>
<proteinExistence type="inferred from homology"/>
<comment type="caution">
    <text evidence="10">The sequence shown here is derived from an EMBL/GenBank/DDBJ whole genome shotgun (WGS) entry which is preliminary data.</text>
</comment>
<evidence type="ECO:0000313" key="11">
    <source>
        <dbReference type="Proteomes" id="UP000198287"/>
    </source>
</evidence>
<dbReference type="FunFam" id="1.10.800.10:FF:000004">
    <property type="entry name" value="Tyrosine 3-monooxygenase"/>
    <property type="match status" value="1"/>
</dbReference>
<dbReference type="GO" id="GO:0004511">
    <property type="term" value="F:tyrosine 3-monooxygenase activity"/>
    <property type="evidence" value="ECO:0007669"/>
    <property type="project" value="TreeGrafter"/>
</dbReference>
<sequence>MLPLGVSSKYPRSCKGLGRPTSLRCHQTPQILGSLTVLNLPHYSNCYLEIVKCRSLARSQCYIIVIHNNENLGGVVCGVCVPYPHTTCEIGFLTTTTITIMGTHLQGRLGWEEVQWIWIAAPTKPLPRLQLEFKYGLINYAYNPKPFLNPVLNSTFCAISASVKGHRTSSTSTSNDASSSTNANSTSLSGNKEDKMIVTSRKNRERFAIKKSYSIESDSNSTSEEEAIPWAEYVQNGYPSRRRSLVGDARFETQVNKENKRNWLEEIRQLSRDSDLSEDDLILVDESGILEKEHKEQSTSTSVDGAAASGGEESAPKAEQATIVLTLKDNMLSLGNILNLVDDFKGIVTHMESRQSREANCQFDVLLKVEIVWNNFVTLLRSLRQCPSVFGVNVISTQGVVVKEAWYPRHISELDLCNHLMTKFEPELDMNHPGFADKEYRARRKMIADIAFDFKFGEPIPRIDYQEIEIKTWGHVFNQLVSLLKSHACKQYIDAFTLLQNEVGYAADKIPQLEDVSNFLRRKTGFTLRPAAGLLTARDFLASLAYRVFQCTQYVRHGSSPDHSPEPDCVHELLGHVPMLADPGFAQFSQELGLASLGASDEEIEQFSTMYWFTVEFGLCKENGETKAYGAGLLSSFGELIHALSDKPEHKRFEPEVTSVQPYQDQDYQDVYFVADSFSDVQVKFNRWVREHMKRPYEVRYDPFTQSVEVLDSADKLEAAVNQMKMEVNYLCNAVSHMKFMKF</sequence>
<dbReference type="GO" id="GO:0006585">
    <property type="term" value="P:dopamine biosynthetic process from tyrosine"/>
    <property type="evidence" value="ECO:0007669"/>
    <property type="project" value="TreeGrafter"/>
</dbReference>
<dbReference type="STRING" id="158441.A0A226CXM8"/>
<feature type="compositionally biased region" description="Low complexity" evidence="8">
    <location>
        <begin position="168"/>
        <end position="189"/>
    </location>
</feature>
<dbReference type="PROSITE" id="PS00367">
    <property type="entry name" value="BH4_AAA_HYDROXYL_1"/>
    <property type="match status" value="1"/>
</dbReference>
<dbReference type="InterPro" id="IPR036951">
    <property type="entry name" value="ArAA_hydroxylase_sf"/>
</dbReference>
<dbReference type="GO" id="GO:0048066">
    <property type="term" value="P:developmental pigmentation"/>
    <property type="evidence" value="ECO:0007669"/>
    <property type="project" value="UniProtKB-ARBA"/>
</dbReference>
<evidence type="ECO:0000256" key="4">
    <source>
        <dbReference type="ARBA" id="ARBA00023002"/>
    </source>
</evidence>
<reference evidence="10 11" key="1">
    <citation type="submission" date="2015-12" db="EMBL/GenBank/DDBJ databases">
        <title>The genome of Folsomia candida.</title>
        <authorList>
            <person name="Faddeeva A."/>
            <person name="Derks M.F."/>
            <person name="Anvar Y."/>
            <person name="Smit S."/>
            <person name="Van Straalen N."/>
            <person name="Roelofs D."/>
        </authorList>
    </citation>
    <scope>NUCLEOTIDE SEQUENCE [LARGE SCALE GENOMIC DNA]</scope>
    <source>
        <strain evidence="10 11">VU population</strain>
        <tissue evidence="10">Whole body</tissue>
    </source>
</reference>
<dbReference type="OMA" id="SVEHGYP"/>
<dbReference type="GO" id="GO:0005506">
    <property type="term" value="F:iron ion binding"/>
    <property type="evidence" value="ECO:0007669"/>
    <property type="project" value="InterPro"/>
</dbReference>
<evidence type="ECO:0000259" key="9">
    <source>
        <dbReference type="PROSITE" id="PS51410"/>
    </source>
</evidence>
<feature type="region of interest" description="Disordered" evidence="8">
    <location>
        <begin position="293"/>
        <end position="315"/>
    </location>
</feature>
<keyword evidence="5 7" id="KW-0408">Iron</keyword>
<dbReference type="InterPro" id="IPR001273">
    <property type="entry name" value="ArAA_hydroxylase"/>
</dbReference>
<evidence type="ECO:0000256" key="5">
    <source>
        <dbReference type="ARBA" id="ARBA00023004"/>
    </source>
</evidence>
<dbReference type="PRINTS" id="PR00372">
    <property type="entry name" value="FYWHYDRXLASE"/>
</dbReference>
<evidence type="ECO:0000256" key="6">
    <source>
        <dbReference type="ARBA" id="ARBA00023033"/>
    </source>
</evidence>
<comment type="similarity">
    <text evidence="2">Belongs to the biopterin-dependent aromatic amino acid hydroxylase family.</text>
</comment>
<comment type="cofactor">
    <cofactor evidence="1 7">
        <name>Fe(2+)</name>
        <dbReference type="ChEBI" id="CHEBI:29033"/>
    </cofactor>
</comment>
<dbReference type="InterPro" id="IPR036329">
    <property type="entry name" value="Aro-AA_hydroxylase_C_sf"/>
</dbReference>
<feature type="binding site" evidence="7">
    <location>
        <position position="571"/>
    </location>
    <ligand>
        <name>Fe cation</name>
        <dbReference type="ChEBI" id="CHEBI:24875"/>
    </ligand>
</feature>